<evidence type="ECO:0000313" key="2">
    <source>
        <dbReference type="Proteomes" id="UP000494252"/>
    </source>
</evidence>
<keyword evidence="2" id="KW-1185">Reference proteome</keyword>
<proteinExistence type="predicted"/>
<gene>
    <name evidence="1" type="ORF">LMG27177_07105</name>
</gene>
<protein>
    <submittedName>
        <fullName evidence="1">Uncharacterized protein</fullName>
    </submittedName>
</protein>
<dbReference type="EMBL" id="CADIKI010000034">
    <property type="protein sequence ID" value="CAB3810270.1"/>
    <property type="molecule type" value="Genomic_DNA"/>
</dbReference>
<accession>A0A6J5H093</accession>
<organism evidence="1 2">
    <name type="scientific">Paraburkholderia fynbosensis</name>
    <dbReference type="NCBI Taxonomy" id="1200993"/>
    <lineage>
        <taxon>Bacteria</taxon>
        <taxon>Pseudomonadati</taxon>
        <taxon>Pseudomonadota</taxon>
        <taxon>Betaproteobacteria</taxon>
        <taxon>Burkholderiales</taxon>
        <taxon>Burkholderiaceae</taxon>
        <taxon>Paraburkholderia</taxon>
    </lineage>
</organism>
<reference evidence="1 2" key="1">
    <citation type="submission" date="2020-04" db="EMBL/GenBank/DDBJ databases">
        <authorList>
            <person name="De Canck E."/>
        </authorList>
    </citation>
    <scope>NUCLEOTIDE SEQUENCE [LARGE SCALE GENOMIC DNA]</scope>
    <source>
        <strain evidence="1 2">LMG 27177</strain>
    </source>
</reference>
<evidence type="ECO:0000313" key="1">
    <source>
        <dbReference type="EMBL" id="CAB3810270.1"/>
    </source>
</evidence>
<dbReference type="Proteomes" id="UP000494252">
    <property type="component" value="Unassembled WGS sequence"/>
</dbReference>
<sequence>MRSQKGRCHRRDKRQRLNRLGSTATLELQIRRQGPDIDKALNTAGLAVSADLPDPPATLSQKPVLLTREQSVRDFTNGDPKQRIIAARQCDDSIASWLQSPWEAGKTRLASRNRYVRLWCVTVNIPADQLLDFDKDGIRSYKDGYSEFTGTRPATKT</sequence>
<name>A0A6J5H093_9BURK</name>
<dbReference type="RefSeq" id="WP_175166086.1">
    <property type="nucleotide sequence ID" value="NZ_CADIKI010000034.1"/>
</dbReference>
<dbReference type="AlphaFoldDB" id="A0A6J5H093"/>